<dbReference type="Proteomes" id="UP000175677">
    <property type="component" value="Unassembled WGS sequence"/>
</dbReference>
<reference evidence="1 2" key="1">
    <citation type="submission" date="2016-08" db="EMBL/GenBank/DDBJ databases">
        <authorList>
            <person name="Eshaghi A."/>
            <person name="Soares D."/>
            <person name="Kus J."/>
            <person name="Richardson D."/>
            <person name="Li A."/>
            <person name="Patel S.N."/>
        </authorList>
    </citation>
    <scope>NUCLEOTIDE SEQUENCE [LARGE SCALE GENOMIC DNA]</scope>
    <source>
        <strain evidence="1 2">C860</strain>
    </source>
</reference>
<gene>
    <name evidence="1" type="ORF">BFQ30_04380</name>
</gene>
<name>A0ABX3BPZ3_9PAST</name>
<keyword evidence="2" id="KW-1185">Reference proteome</keyword>
<organism evidence="1 2">
    <name type="scientific">Haemophilus quentini</name>
    <dbReference type="NCBI Taxonomy" id="123834"/>
    <lineage>
        <taxon>Bacteria</taxon>
        <taxon>Pseudomonadati</taxon>
        <taxon>Pseudomonadota</taxon>
        <taxon>Gammaproteobacteria</taxon>
        <taxon>Pasteurellales</taxon>
        <taxon>Pasteurellaceae</taxon>
        <taxon>Haemophilus</taxon>
    </lineage>
</organism>
<accession>A0ABX3BPZ3</accession>
<sequence length="79" mass="9515">MPQWEVSLGDKKWNIFIVRNSTLEGEVVDTVRDHLDYYSHRQIQLKLKGLSPIQYRKQSFKSQSNFLESDQFLPHFRFL</sequence>
<evidence type="ECO:0000313" key="2">
    <source>
        <dbReference type="Proteomes" id="UP000175677"/>
    </source>
</evidence>
<comment type="caution">
    <text evidence="1">The sequence shown here is derived from an EMBL/GenBank/DDBJ whole genome shotgun (WGS) entry which is preliminary data.</text>
</comment>
<proteinExistence type="predicted"/>
<protein>
    <recommendedName>
        <fullName evidence="3">Transposase</fullName>
    </recommendedName>
</protein>
<dbReference type="EMBL" id="MDJC01000070">
    <property type="protein sequence ID" value="OEY74269.1"/>
    <property type="molecule type" value="Genomic_DNA"/>
</dbReference>
<evidence type="ECO:0008006" key="3">
    <source>
        <dbReference type="Google" id="ProtNLM"/>
    </source>
</evidence>
<evidence type="ECO:0000313" key="1">
    <source>
        <dbReference type="EMBL" id="OEY74269.1"/>
    </source>
</evidence>